<dbReference type="InterPro" id="IPR050536">
    <property type="entry name" value="DtxR_MntR_Metal-Reg"/>
</dbReference>
<dbReference type="SUPFAM" id="SSF47979">
    <property type="entry name" value="Iron-dependent repressor protein, dimerization domain"/>
    <property type="match status" value="1"/>
</dbReference>
<accession>A0ABU9VT18</accession>
<evidence type="ECO:0000256" key="12">
    <source>
        <dbReference type="ARBA" id="ARBA00032593"/>
    </source>
</evidence>
<dbReference type="InterPro" id="IPR036390">
    <property type="entry name" value="WH_DNA-bd_sf"/>
</dbReference>
<comment type="subunit">
    <text evidence="3">Homodimer.</text>
</comment>
<dbReference type="InterPro" id="IPR022689">
    <property type="entry name" value="Iron_dep_repressor"/>
</dbReference>
<dbReference type="RefSeq" id="WP_343185639.1">
    <property type="nucleotide sequence ID" value="NZ_JBCITM010000006.1"/>
</dbReference>
<reference evidence="14 15" key="1">
    <citation type="submission" date="2024-04" db="EMBL/GenBank/DDBJ databases">
        <title>Genome sequencing and metabolic network reconstruction of aminoacids and betaine degradation by Anoxynatronum sibiricum.</title>
        <authorList>
            <person name="Detkova E.N."/>
            <person name="Boltjanskaja Y.V."/>
            <person name="Mardanov A.V."/>
            <person name="Kevbrin V."/>
        </authorList>
    </citation>
    <scope>NUCLEOTIDE SEQUENCE [LARGE SCALE GENOMIC DNA]</scope>
    <source>
        <strain evidence="14 15">Z-7981</strain>
    </source>
</reference>
<name>A0ABU9VT18_9CLOT</name>
<dbReference type="InterPro" id="IPR022687">
    <property type="entry name" value="HTH_DTXR"/>
</dbReference>
<dbReference type="PANTHER" id="PTHR33238">
    <property type="entry name" value="IRON (METAL) DEPENDENT REPRESSOR, DTXR FAMILY"/>
    <property type="match status" value="1"/>
</dbReference>
<keyword evidence="9" id="KW-0010">Activator</keyword>
<dbReference type="PANTHER" id="PTHR33238:SF11">
    <property type="entry name" value="TRANSCRIPTIONAL REGULATOR MNTR"/>
    <property type="match status" value="1"/>
</dbReference>
<evidence type="ECO:0000256" key="5">
    <source>
        <dbReference type="ARBA" id="ARBA00022491"/>
    </source>
</evidence>
<dbReference type="EMBL" id="JBCITM010000006">
    <property type="protein sequence ID" value="MEN1760318.1"/>
    <property type="molecule type" value="Genomic_DNA"/>
</dbReference>
<dbReference type="Pfam" id="PF04023">
    <property type="entry name" value="FeoA"/>
    <property type="match status" value="1"/>
</dbReference>
<keyword evidence="5" id="KW-0678">Repressor</keyword>
<dbReference type="InterPro" id="IPR008988">
    <property type="entry name" value="Transcriptional_repressor_C"/>
</dbReference>
<evidence type="ECO:0000256" key="2">
    <source>
        <dbReference type="ARBA" id="ARBA00007871"/>
    </source>
</evidence>
<evidence type="ECO:0000313" key="14">
    <source>
        <dbReference type="EMBL" id="MEN1760318.1"/>
    </source>
</evidence>
<comment type="subcellular location">
    <subcellularLocation>
        <location evidence="1">Cytoplasm</location>
    </subcellularLocation>
</comment>
<evidence type="ECO:0000313" key="15">
    <source>
        <dbReference type="Proteomes" id="UP001407405"/>
    </source>
</evidence>
<dbReference type="SUPFAM" id="SSF46785">
    <property type="entry name" value="Winged helix' DNA-binding domain"/>
    <property type="match status" value="1"/>
</dbReference>
<dbReference type="Gene3D" id="1.10.10.10">
    <property type="entry name" value="Winged helix-like DNA-binding domain superfamily/Winged helix DNA-binding domain"/>
    <property type="match status" value="1"/>
</dbReference>
<dbReference type="InterPro" id="IPR001367">
    <property type="entry name" value="Fe_dep_repressor"/>
</dbReference>
<evidence type="ECO:0000256" key="6">
    <source>
        <dbReference type="ARBA" id="ARBA00023004"/>
    </source>
</evidence>
<dbReference type="InterPro" id="IPR007167">
    <property type="entry name" value="Fe-transptr_FeoA-like"/>
</dbReference>
<dbReference type="PROSITE" id="PS50944">
    <property type="entry name" value="HTH_DTXR"/>
    <property type="match status" value="1"/>
</dbReference>
<dbReference type="SMART" id="SM00899">
    <property type="entry name" value="FeoA"/>
    <property type="match status" value="1"/>
</dbReference>
<evidence type="ECO:0000256" key="1">
    <source>
        <dbReference type="ARBA" id="ARBA00004496"/>
    </source>
</evidence>
<organism evidence="14 15">
    <name type="scientific">Anoxynatronum sibiricum</name>
    <dbReference type="NCBI Taxonomy" id="210623"/>
    <lineage>
        <taxon>Bacteria</taxon>
        <taxon>Bacillati</taxon>
        <taxon>Bacillota</taxon>
        <taxon>Clostridia</taxon>
        <taxon>Eubacteriales</taxon>
        <taxon>Clostridiaceae</taxon>
        <taxon>Anoxynatronum</taxon>
    </lineage>
</organism>
<evidence type="ECO:0000256" key="7">
    <source>
        <dbReference type="ARBA" id="ARBA00023015"/>
    </source>
</evidence>
<dbReference type="Pfam" id="PF02742">
    <property type="entry name" value="Fe_dep_repr_C"/>
    <property type="match status" value="1"/>
</dbReference>
<dbReference type="InterPro" id="IPR036421">
    <property type="entry name" value="Fe_dep_repressor_sf"/>
</dbReference>
<gene>
    <name evidence="14" type="ORF">AAIG11_07530</name>
</gene>
<dbReference type="InterPro" id="IPR038157">
    <property type="entry name" value="FeoA_core_dom"/>
</dbReference>
<keyword evidence="4" id="KW-0963">Cytoplasm</keyword>
<evidence type="ECO:0000259" key="13">
    <source>
        <dbReference type="PROSITE" id="PS50944"/>
    </source>
</evidence>
<dbReference type="Gene3D" id="2.30.30.90">
    <property type="match status" value="1"/>
</dbReference>
<dbReference type="SMART" id="SM00529">
    <property type="entry name" value="HTH_DTXR"/>
    <property type="match status" value="1"/>
</dbReference>
<keyword evidence="8" id="KW-0238">DNA-binding</keyword>
<evidence type="ECO:0000256" key="4">
    <source>
        <dbReference type="ARBA" id="ARBA00022490"/>
    </source>
</evidence>
<evidence type="ECO:0000256" key="3">
    <source>
        <dbReference type="ARBA" id="ARBA00011738"/>
    </source>
</evidence>
<dbReference type="Proteomes" id="UP001407405">
    <property type="component" value="Unassembled WGS sequence"/>
</dbReference>
<keyword evidence="7" id="KW-0805">Transcription regulation</keyword>
<dbReference type="Pfam" id="PF01325">
    <property type="entry name" value="Fe_dep_repress"/>
    <property type="match status" value="1"/>
</dbReference>
<sequence>MNRGEEDYLKVLYELQTADGKPVSNATLALTLDHSVQSVNEMIKKLAAKNFVVYTPYLGTRLTQSGTTAAVSLLRKHRLWEYFLHEKLHYSWEEIHEEAELLEHVTSTRLEEALFDFLGRPSYCPHGNPIPTLEGLMPQLPLISLMEAEPGNSYRLVRVPDEQQVLTYLLNIGLALGNSMQVVRQDTVSDIITLKLRHEHIAIGFKVAQLLYVEPIPNKVQSTHPDE</sequence>
<proteinExistence type="inferred from homology"/>
<dbReference type="SUPFAM" id="SSF50037">
    <property type="entry name" value="C-terminal domain of transcriptional repressors"/>
    <property type="match status" value="1"/>
</dbReference>
<dbReference type="InterPro" id="IPR036388">
    <property type="entry name" value="WH-like_DNA-bd_sf"/>
</dbReference>
<comment type="similarity">
    <text evidence="2">Belongs to the DtxR/MntR family.</text>
</comment>
<evidence type="ECO:0000256" key="10">
    <source>
        <dbReference type="ARBA" id="ARBA00023163"/>
    </source>
</evidence>
<comment type="caution">
    <text evidence="14">The sequence shown here is derived from an EMBL/GenBank/DDBJ whole genome shotgun (WGS) entry which is preliminary data.</text>
</comment>
<evidence type="ECO:0000256" key="8">
    <source>
        <dbReference type="ARBA" id="ARBA00023125"/>
    </source>
</evidence>
<keyword evidence="10" id="KW-0804">Transcription</keyword>
<evidence type="ECO:0000256" key="9">
    <source>
        <dbReference type="ARBA" id="ARBA00023159"/>
    </source>
</evidence>
<protein>
    <recommendedName>
        <fullName evidence="12">Manganese transport regulator</fullName>
    </recommendedName>
</protein>
<keyword evidence="11" id="KW-0464">Manganese</keyword>
<evidence type="ECO:0000256" key="11">
    <source>
        <dbReference type="ARBA" id="ARBA00023211"/>
    </source>
</evidence>
<keyword evidence="6" id="KW-0408">Iron</keyword>
<feature type="domain" description="HTH dtxR-type" evidence="13">
    <location>
        <begin position="1"/>
        <end position="63"/>
    </location>
</feature>
<keyword evidence="15" id="KW-1185">Reference proteome</keyword>